<evidence type="ECO:0000313" key="8">
    <source>
        <dbReference type="EMBL" id="PKS10012.1"/>
    </source>
</evidence>
<dbReference type="PANTHER" id="PTHR33048:SF129">
    <property type="entry name" value="INTEGRAL MEMBRANE PROTEIN-RELATED"/>
    <property type="match status" value="1"/>
</dbReference>
<keyword evidence="9" id="KW-1185">Reference proteome</keyword>
<evidence type="ECO:0000256" key="4">
    <source>
        <dbReference type="ARBA" id="ARBA00023136"/>
    </source>
</evidence>
<accession>A0A2N3NCC6</accession>
<name>A0A2N3NCC6_9PEZI</name>
<reference evidence="8 9" key="1">
    <citation type="journal article" date="2017" name="G3 (Bethesda)">
        <title>First Draft Genome Sequence of the Pathogenic Fungus Lomentospora prolificans (Formerly Scedosporium prolificans).</title>
        <authorList>
            <person name="Luo R."/>
            <person name="Zimin A."/>
            <person name="Workman R."/>
            <person name="Fan Y."/>
            <person name="Pertea G."/>
            <person name="Grossman N."/>
            <person name="Wear M.P."/>
            <person name="Jia B."/>
            <person name="Miller H."/>
            <person name="Casadevall A."/>
            <person name="Timp W."/>
            <person name="Zhang S.X."/>
            <person name="Salzberg S.L."/>
        </authorList>
    </citation>
    <scope>NUCLEOTIDE SEQUENCE [LARGE SCALE GENOMIC DNA]</scope>
    <source>
        <strain evidence="8 9">JHH-5317</strain>
    </source>
</reference>
<keyword evidence="2 6" id="KW-0812">Transmembrane</keyword>
<dbReference type="InParanoid" id="A0A2N3NCC6"/>
<feature type="transmembrane region" description="Helical" evidence="6">
    <location>
        <begin position="266"/>
        <end position="285"/>
    </location>
</feature>
<dbReference type="STRING" id="41688.A0A2N3NCC6"/>
<protein>
    <recommendedName>
        <fullName evidence="7">Rhodopsin domain-containing protein</fullName>
    </recommendedName>
</protein>
<proteinExistence type="inferred from homology"/>
<feature type="domain" description="Rhodopsin" evidence="7">
    <location>
        <begin position="45"/>
        <end position="290"/>
    </location>
</feature>
<evidence type="ECO:0000259" key="7">
    <source>
        <dbReference type="Pfam" id="PF20684"/>
    </source>
</evidence>
<feature type="transmembrane region" description="Helical" evidence="6">
    <location>
        <begin position="225"/>
        <end position="246"/>
    </location>
</feature>
<dbReference type="Proteomes" id="UP000233524">
    <property type="component" value="Unassembled WGS sequence"/>
</dbReference>
<feature type="transmembrane region" description="Helical" evidence="6">
    <location>
        <begin position="101"/>
        <end position="129"/>
    </location>
</feature>
<dbReference type="AlphaFoldDB" id="A0A2N3NCC6"/>
<comment type="similarity">
    <text evidence="5">Belongs to the SAT4 family.</text>
</comment>
<evidence type="ECO:0000313" key="9">
    <source>
        <dbReference type="Proteomes" id="UP000233524"/>
    </source>
</evidence>
<evidence type="ECO:0000256" key="5">
    <source>
        <dbReference type="ARBA" id="ARBA00038359"/>
    </source>
</evidence>
<feature type="transmembrane region" description="Helical" evidence="6">
    <location>
        <begin position="190"/>
        <end position="213"/>
    </location>
</feature>
<evidence type="ECO:0000256" key="6">
    <source>
        <dbReference type="SAM" id="Phobius"/>
    </source>
</evidence>
<dbReference type="GO" id="GO:0016020">
    <property type="term" value="C:membrane"/>
    <property type="evidence" value="ECO:0007669"/>
    <property type="project" value="UniProtKB-SubCell"/>
</dbReference>
<dbReference type="VEuPathDB" id="FungiDB:jhhlp_004637"/>
<dbReference type="Pfam" id="PF20684">
    <property type="entry name" value="Fung_rhodopsin"/>
    <property type="match status" value="1"/>
</dbReference>
<evidence type="ECO:0000256" key="3">
    <source>
        <dbReference type="ARBA" id="ARBA00022989"/>
    </source>
</evidence>
<keyword evidence="3 6" id="KW-1133">Transmembrane helix</keyword>
<keyword evidence="4 6" id="KW-0472">Membrane</keyword>
<gene>
    <name evidence="8" type="ORF">jhhlp_004637</name>
</gene>
<dbReference type="InterPro" id="IPR052337">
    <property type="entry name" value="SAT4-like"/>
</dbReference>
<feature type="transmembrane region" description="Helical" evidence="6">
    <location>
        <begin position="30"/>
        <end position="49"/>
    </location>
</feature>
<feature type="transmembrane region" description="Helical" evidence="6">
    <location>
        <begin position="61"/>
        <end position="81"/>
    </location>
</feature>
<dbReference type="PANTHER" id="PTHR33048">
    <property type="entry name" value="PTH11-LIKE INTEGRAL MEMBRANE PROTEIN (AFU_ORTHOLOGUE AFUA_5G11245)"/>
    <property type="match status" value="1"/>
</dbReference>
<organism evidence="8 9">
    <name type="scientific">Lomentospora prolificans</name>
    <dbReference type="NCBI Taxonomy" id="41688"/>
    <lineage>
        <taxon>Eukaryota</taxon>
        <taxon>Fungi</taxon>
        <taxon>Dikarya</taxon>
        <taxon>Ascomycota</taxon>
        <taxon>Pezizomycotina</taxon>
        <taxon>Sordariomycetes</taxon>
        <taxon>Hypocreomycetidae</taxon>
        <taxon>Microascales</taxon>
        <taxon>Microascaceae</taxon>
        <taxon>Lomentospora</taxon>
    </lineage>
</organism>
<evidence type="ECO:0000256" key="1">
    <source>
        <dbReference type="ARBA" id="ARBA00004141"/>
    </source>
</evidence>
<evidence type="ECO:0000256" key="2">
    <source>
        <dbReference type="ARBA" id="ARBA00022692"/>
    </source>
</evidence>
<comment type="subcellular location">
    <subcellularLocation>
        <location evidence="1">Membrane</location>
        <topology evidence="1">Multi-pass membrane protein</topology>
    </subcellularLocation>
</comment>
<feature type="transmembrane region" description="Helical" evidence="6">
    <location>
        <begin position="141"/>
        <end position="162"/>
    </location>
</feature>
<dbReference type="InterPro" id="IPR049326">
    <property type="entry name" value="Rhodopsin_dom_fungi"/>
</dbReference>
<comment type="caution">
    <text evidence="8">The sequence shown here is derived from an EMBL/GenBank/DDBJ whole genome shotgun (WGS) entry which is preliminary data.</text>
</comment>
<dbReference type="OrthoDB" id="4525788at2759"/>
<sequence>MPRTPPPEVVAAWPAPNLVNPETRGPAKDIVTIMLWALVSGVLILRLYTRRYISQRIGWDDVLITVAYVTATTFLIVGIIIEHGYGWGKHIWDIPTEDVVSGLQLGLVSFTLFDFATTFIKLSVLALVYRLAAPVSDRIRRFVVFLIVLNVVGMLLYLVLLFTQCRPLSDYWDFFKPADQRNCLDESRGILIAGIYNTIMDFIIVILPMVVVLRSGILRGRQMTVVMALFAIGWLACLAGIVRTYLMYLMTTSADFDFTWHSWVSWFASAIELFLGIICVSIPATKPFFVRYLPRLFDAVPLRTRTRSAHSKDLETGFSKSVEPDQEVPIVFVREVKAPPDLNKPLPPLANGIRITTPTPQL</sequence>
<dbReference type="EMBL" id="NLAX01000010">
    <property type="protein sequence ID" value="PKS10012.1"/>
    <property type="molecule type" value="Genomic_DNA"/>
</dbReference>